<reference evidence="2" key="1">
    <citation type="submission" date="2022-11" db="EMBL/GenBank/DDBJ databases">
        <title>Draft genome sequence of Sellimonas catena strain 12EGH17.</title>
        <authorList>
            <person name="Atsushi H."/>
            <person name="Moriya O."/>
            <person name="Mitsuo S."/>
        </authorList>
    </citation>
    <scope>NUCLEOTIDE SEQUENCE</scope>
    <source>
        <strain evidence="2">12EGH17</strain>
    </source>
</reference>
<feature type="transmembrane region" description="Helical" evidence="1">
    <location>
        <begin position="6"/>
        <end position="29"/>
    </location>
</feature>
<keyword evidence="1" id="KW-0812">Transmembrane</keyword>
<protein>
    <recommendedName>
        <fullName evidence="6">DUF3784 domain-containing protein</fullName>
    </recommendedName>
</protein>
<dbReference type="EMBL" id="BSCH01000006">
    <property type="protein sequence ID" value="GLG89786.1"/>
    <property type="molecule type" value="Genomic_DNA"/>
</dbReference>
<reference evidence="3" key="4">
    <citation type="submission" date="2022-11" db="EMBL/GenBank/DDBJ databases">
        <title>Draft genome sequence of Sellimonas catena strain 18CBH55.</title>
        <authorList>
            <person name="Hisatomi A."/>
            <person name="Ohkuma M."/>
            <person name="Sakamoto M."/>
        </authorList>
    </citation>
    <scope>NUCLEOTIDE SEQUENCE</scope>
    <source>
        <strain evidence="3">18CBH55</strain>
    </source>
</reference>
<feature type="transmembrane region" description="Helical" evidence="1">
    <location>
        <begin position="76"/>
        <end position="98"/>
    </location>
</feature>
<keyword evidence="5" id="KW-1185">Reference proteome</keyword>
<proteinExistence type="predicted"/>
<organism evidence="3 4">
    <name type="scientific">Sellimonas catena</name>
    <dbReference type="NCBI Taxonomy" id="2994035"/>
    <lineage>
        <taxon>Bacteria</taxon>
        <taxon>Bacillati</taxon>
        <taxon>Bacillota</taxon>
        <taxon>Clostridia</taxon>
        <taxon>Lachnospirales</taxon>
        <taxon>Lachnospiraceae</taxon>
        <taxon>Sellimonas</taxon>
    </lineage>
</organism>
<sequence>MERVIVIAVFICMMMTALLIAHAVVFTVLGEKCVWLIKSYRDLPKEKQNLYDPGLVVNGARNGLVLWALWFVLGAVLSYVLTPFLVVVFLGVWLAAFFSGRSFKEKKYEKYKRS</sequence>
<evidence type="ECO:0000313" key="5">
    <source>
        <dbReference type="Proteomes" id="UP001145145"/>
    </source>
</evidence>
<dbReference type="Proteomes" id="UP001145145">
    <property type="component" value="Unassembled WGS sequence"/>
</dbReference>
<dbReference type="EMBL" id="BSBO01000029">
    <property type="protein sequence ID" value="GLG05447.1"/>
    <property type="molecule type" value="Genomic_DNA"/>
</dbReference>
<keyword evidence="1" id="KW-0472">Membrane</keyword>
<evidence type="ECO:0000256" key="1">
    <source>
        <dbReference type="SAM" id="Phobius"/>
    </source>
</evidence>
<dbReference type="RefSeq" id="WP_158099311.1">
    <property type="nucleotide sequence ID" value="NZ_BSBO01000029.1"/>
</dbReference>
<evidence type="ECO:0008006" key="6">
    <source>
        <dbReference type="Google" id="ProtNLM"/>
    </source>
</evidence>
<reference evidence="3 5" key="5">
    <citation type="journal article" date="2023" name="Int. J. Syst. Evol. Microbiol.">
        <title>Sellimonas catena sp. nov., isolated from human faeces.</title>
        <authorList>
            <person name="Hisatomi A."/>
            <person name="Ohkuma M."/>
            <person name="Sakamoto M."/>
        </authorList>
    </citation>
    <scope>NUCLEOTIDE SEQUENCE</scope>
    <source>
        <strain evidence="2 5">12EGH17</strain>
        <strain evidence="3">18CBH55</strain>
    </source>
</reference>
<accession>A0A9W6CCV1</accession>
<reference evidence="2" key="2">
    <citation type="submission" date="2022-11" db="EMBL/GenBank/DDBJ databases">
        <title>Draft genome sequence of Sellimonas catena strain 12EGH17.</title>
        <authorList>
            <person name="Hisatomi A."/>
            <person name="Ohkuma M."/>
            <person name="Sakamoto M."/>
        </authorList>
    </citation>
    <scope>NUCLEOTIDE SEQUENCE</scope>
    <source>
        <strain evidence="2">12EGH17</strain>
    </source>
</reference>
<dbReference type="AlphaFoldDB" id="A0A9W6CCV1"/>
<keyword evidence="1" id="KW-1133">Transmembrane helix</keyword>
<comment type="caution">
    <text evidence="3">The sequence shown here is derived from an EMBL/GenBank/DDBJ whole genome shotgun (WGS) entry which is preliminary data.</text>
</comment>
<evidence type="ECO:0000313" key="4">
    <source>
        <dbReference type="Proteomes" id="UP001145094"/>
    </source>
</evidence>
<name>A0A9W6CCV1_9FIRM</name>
<evidence type="ECO:0000313" key="3">
    <source>
        <dbReference type="EMBL" id="GLG89786.1"/>
    </source>
</evidence>
<reference evidence="3" key="3">
    <citation type="submission" date="2022-11" db="EMBL/GenBank/DDBJ databases">
        <title>Draft genome sequence of Sellimonas catena strain 18CBH55.</title>
        <authorList>
            <person name="Atsushi H."/>
            <person name="Moriya O."/>
            <person name="Mitsuo S."/>
        </authorList>
    </citation>
    <scope>NUCLEOTIDE SEQUENCE</scope>
    <source>
        <strain evidence="3">18CBH55</strain>
    </source>
</reference>
<gene>
    <name evidence="2" type="ORF">Selli1_26210</name>
    <name evidence="3" type="ORF">Selli2_12130</name>
</gene>
<dbReference type="Proteomes" id="UP001145094">
    <property type="component" value="Unassembled WGS sequence"/>
</dbReference>
<evidence type="ECO:0000313" key="2">
    <source>
        <dbReference type="EMBL" id="GLG05447.1"/>
    </source>
</evidence>